<comment type="function">
    <text evidence="5 11">Specifically methylates the uridine in position 2552 of 23S rRNA at the 2'-O position of the ribose in the fully assembled 50S ribosomal subunit.</text>
</comment>
<protein>
    <recommendedName>
        <fullName evidence="7 11">Ribosomal RNA large subunit methyltransferase E</fullName>
        <ecNumber evidence="6 11">2.1.1.166</ecNumber>
    </recommendedName>
    <alternativeName>
        <fullName evidence="9 11">23S rRNA Um2552 methyltransferase</fullName>
    </alternativeName>
    <alternativeName>
        <fullName evidence="8 11">rRNA (uridine-2'-O-)-methyltransferase</fullName>
    </alternativeName>
</protein>
<keyword evidence="15" id="KW-1185">Reference proteome</keyword>
<keyword evidence="11" id="KW-0963">Cytoplasm</keyword>
<dbReference type="PANTHER" id="PTHR10920">
    <property type="entry name" value="RIBOSOMAL RNA METHYLTRANSFERASE"/>
    <property type="match status" value="1"/>
</dbReference>
<accession>A0A363UN88</accession>
<dbReference type="RefSeq" id="WP_109719504.1">
    <property type="nucleotide sequence ID" value="NZ_QEQK01000004.1"/>
</dbReference>
<reference evidence="14 15" key="1">
    <citation type="submission" date="2018-05" db="EMBL/GenBank/DDBJ databases">
        <title>Abyssibacter profundi OUC007T gen. nov., sp. nov, a marine bacterium isolated from seawater of the Mariana Trench.</title>
        <authorList>
            <person name="Zhou S."/>
        </authorList>
    </citation>
    <scope>NUCLEOTIDE SEQUENCE [LARGE SCALE GENOMIC DNA]</scope>
    <source>
        <strain evidence="14 15">OUC007</strain>
    </source>
</reference>
<evidence type="ECO:0000313" key="15">
    <source>
        <dbReference type="Proteomes" id="UP000251800"/>
    </source>
</evidence>
<feature type="binding site" evidence="11">
    <location>
        <position position="124"/>
    </location>
    <ligand>
        <name>S-adenosyl-L-methionine</name>
        <dbReference type="ChEBI" id="CHEBI:59789"/>
    </ligand>
</feature>
<dbReference type="SUPFAM" id="SSF53335">
    <property type="entry name" value="S-adenosyl-L-methionine-dependent methyltransferases"/>
    <property type="match status" value="1"/>
</dbReference>
<feature type="binding site" evidence="11">
    <location>
        <position position="99"/>
    </location>
    <ligand>
        <name>S-adenosyl-L-methionine</name>
        <dbReference type="ChEBI" id="CHEBI:59789"/>
    </ligand>
</feature>
<evidence type="ECO:0000256" key="7">
    <source>
        <dbReference type="ARBA" id="ARBA00041129"/>
    </source>
</evidence>
<dbReference type="GO" id="GO:0005737">
    <property type="term" value="C:cytoplasm"/>
    <property type="evidence" value="ECO:0007669"/>
    <property type="project" value="UniProtKB-SubCell"/>
</dbReference>
<feature type="binding site" evidence="11">
    <location>
        <position position="65"/>
    </location>
    <ligand>
        <name>S-adenosyl-L-methionine</name>
        <dbReference type="ChEBI" id="CHEBI:59789"/>
    </ligand>
</feature>
<evidence type="ECO:0000256" key="11">
    <source>
        <dbReference type="HAMAP-Rule" id="MF_01547"/>
    </source>
</evidence>
<organism evidence="14 15">
    <name type="scientific">Abyssibacter profundi</name>
    <dbReference type="NCBI Taxonomy" id="2182787"/>
    <lineage>
        <taxon>Bacteria</taxon>
        <taxon>Pseudomonadati</taxon>
        <taxon>Pseudomonadota</taxon>
        <taxon>Gammaproteobacteria</taxon>
        <taxon>Chromatiales</taxon>
        <taxon>Oceanococcaceae</taxon>
        <taxon>Abyssibacter</taxon>
    </lineage>
</organism>
<comment type="subcellular location">
    <subcellularLocation>
        <location evidence="11">Cytoplasm</location>
    </subcellularLocation>
</comment>
<feature type="domain" description="Ribosomal RNA methyltransferase FtsJ" evidence="13">
    <location>
        <begin position="31"/>
        <end position="207"/>
    </location>
</feature>
<evidence type="ECO:0000256" key="3">
    <source>
        <dbReference type="ARBA" id="ARBA00022679"/>
    </source>
</evidence>
<evidence type="ECO:0000256" key="12">
    <source>
        <dbReference type="PIRSR" id="PIRSR005461-1"/>
    </source>
</evidence>
<evidence type="ECO:0000259" key="13">
    <source>
        <dbReference type="Pfam" id="PF01728"/>
    </source>
</evidence>
<dbReference type="PANTHER" id="PTHR10920:SF18">
    <property type="entry name" value="RRNA METHYLTRANSFERASE 2, MITOCHONDRIAL"/>
    <property type="match status" value="1"/>
</dbReference>
<evidence type="ECO:0000256" key="8">
    <source>
        <dbReference type="ARBA" id="ARBA00041995"/>
    </source>
</evidence>
<evidence type="ECO:0000256" key="2">
    <source>
        <dbReference type="ARBA" id="ARBA00022603"/>
    </source>
</evidence>
<dbReference type="InterPro" id="IPR050082">
    <property type="entry name" value="RNA_methyltr_RlmE"/>
</dbReference>
<dbReference type="InterPro" id="IPR029063">
    <property type="entry name" value="SAM-dependent_MTases_sf"/>
</dbReference>
<evidence type="ECO:0000256" key="6">
    <source>
        <dbReference type="ARBA" id="ARBA00038861"/>
    </source>
</evidence>
<dbReference type="InterPro" id="IPR015507">
    <property type="entry name" value="rRNA-MeTfrase_E"/>
</dbReference>
<dbReference type="FunFam" id="3.40.50.150:FF:000005">
    <property type="entry name" value="Ribosomal RNA large subunit methyltransferase E"/>
    <property type="match status" value="1"/>
</dbReference>
<feature type="active site" description="Proton acceptor" evidence="11 12">
    <location>
        <position position="164"/>
    </location>
</feature>
<dbReference type="PIRSF" id="PIRSF005461">
    <property type="entry name" value="23S_rRNA_mtase"/>
    <property type="match status" value="1"/>
</dbReference>
<evidence type="ECO:0000256" key="4">
    <source>
        <dbReference type="ARBA" id="ARBA00022691"/>
    </source>
</evidence>
<comment type="similarity">
    <text evidence="11">Belongs to the class I-like SAM-binding methyltransferase superfamily. RNA methyltransferase RlmE family.</text>
</comment>
<feature type="binding site" evidence="11">
    <location>
        <position position="83"/>
    </location>
    <ligand>
        <name>S-adenosyl-L-methionine</name>
        <dbReference type="ChEBI" id="CHEBI:59789"/>
    </ligand>
</feature>
<keyword evidence="3 11" id="KW-0808">Transferase</keyword>
<feature type="binding site" evidence="11">
    <location>
        <position position="63"/>
    </location>
    <ligand>
        <name>S-adenosyl-L-methionine</name>
        <dbReference type="ChEBI" id="CHEBI:59789"/>
    </ligand>
</feature>
<dbReference type="GO" id="GO:0008650">
    <property type="term" value="F:rRNA (uridine-2'-O-)-methyltransferase activity"/>
    <property type="evidence" value="ECO:0007669"/>
    <property type="project" value="UniProtKB-UniRule"/>
</dbReference>
<keyword evidence="1 11" id="KW-0698">rRNA processing</keyword>
<name>A0A363UN88_9GAMM</name>
<keyword evidence="2 11" id="KW-0489">Methyltransferase</keyword>
<dbReference type="OrthoDB" id="9790080at2"/>
<comment type="catalytic activity">
    <reaction evidence="10 11">
        <text>uridine(2552) in 23S rRNA + S-adenosyl-L-methionine = 2'-O-methyluridine(2552) in 23S rRNA + S-adenosyl-L-homocysteine + H(+)</text>
        <dbReference type="Rhea" id="RHEA:42720"/>
        <dbReference type="Rhea" id="RHEA-COMP:10202"/>
        <dbReference type="Rhea" id="RHEA-COMP:10203"/>
        <dbReference type="ChEBI" id="CHEBI:15378"/>
        <dbReference type="ChEBI" id="CHEBI:57856"/>
        <dbReference type="ChEBI" id="CHEBI:59789"/>
        <dbReference type="ChEBI" id="CHEBI:65315"/>
        <dbReference type="ChEBI" id="CHEBI:74478"/>
        <dbReference type="EC" id="2.1.1.166"/>
    </reaction>
</comment>
<evidence type="ECO:0000256" key="1">
    <source>
        <dbReference type="ARBA" id="ARBA00022552"/>
    </source>
</evidence>
<dbReference type="InterPro" id="IPR002877">
    <property type="entry name" value="RNA_MeTrfase_FtsJ_dom"/>
</dbReference>
<evidence type="ECO:0000313" key="14">
    <source>
        <dbReference type="EMBL" id="PWN56905.1"/>
    </source>
</evidence>
<comment type="caution">
    <text evidence="14">The sequence shown here is derived from an EMBL/GenBank/DDBJ whole genome shotgun (WGS) entry which is preliminary data.</text>
</comment>
<evidence type="ECO:0000256" key="9">
    <source>
        <dbReference type="ARBA" id="ARBA00042745"/>
    </source>
</evidence>
<evidence type="ECO:0000256" key="10">
    <source>
        <dbReference type="ARBA" id="ARBA00048970"/>
    </source>
</evidence>
<dbReference type="AlphaFoldDB" id="A0A363UN88"/>
<keyword evidence="4 11" id="KW-0949">S-adenosyl-L-methionine</keyword>
<dbReference type="EC" id="2.1.1.166" evidence="6 11"/>
<proteinExistence type="inferred from homology"/>
<gene>
    <name evidence="11" type="primary">rlmE</name>
    <name evidence="11" type="synonym">ftsJ</name>
    <name evidence="11" type="synonym">rrmJ</name>
    <name evidence="14" type="ORF">DEH80_05685</name>
</gene>
<dbReference type="EMBL" id="QEQK01000004">
    <property type="protein sequence ID" value="PWN56905.1"/>
    <property type="molecule type" value="Genomic_DNA"/>
</dbReference>
<evidence type="ECO:0000256" key="5">
    <source>
        <dbReference type="ARBA" id="ARBA00037569"/>
    </source>
</evidence>
<dbReference type="Pfam" id="PF01728">
    <property type="entry name" value="FtsJ"/>
    <property type="match status" value="1"/>
</dbReference>
<dbReference type="HAMAP" id="MF_01547">
    <property type="entry name" value="RNA_methyltr_E"/>
    <property type="match status" value="1"/>
</dbReference>
<dbReference type="Proteomes" id="UP000251800">
    <property type="component" value="Unassembled WGS sequence"/>
</dbReference>
<dbReference type="NCBIfam" id="NF008390">
    <property type="entry name" value="PRK11188.1"/>
    <property type="match status" value="1"/>
</dbReference>
<dbReference type="Gene3D" id="3.40.50.150">
    <property type="entry name" value="Vaccinia Virus protein VP39"/>
    <property type="match status" value="1"/>
</dbReference>
<sequence>MGQKRRSASSRRWLSEHESDQYVQRARTEGWRSRAVFKLEELDQRDRLLRPGQRIVDLGAAPGGWTQYCVKRCGSKSTVIGIDLLPIDPLPGSVLIQSDFESDEGLSALETALNGQRVDLVLSDMAPNISGIASADQARATGLVELALDFCDRQLVSGGDFVAKAFQGEGFDAWLAQVRERFKKVSVRKPAASRARSREVYVVARNFRLG</sequence>